<dbReference type="Gene3D" id="3.40.50.720">
    <property type="entry name" value="NAD(P)-binding Rossmann-like Domain"/>
    <property type="match status" value="1"/>
</dbReference>
<accession>A0ABZ1C3C7</accession>
<keyword evidence="5" id="KW-1185">Reference proteome</keyword>
<comment type="similarity">
    <text evidence="1">Belongs to the 3-beta-HSD family.</text>
</comment>
<evidence type="ECO:0000259" key="3">
    <source>
        <dbReference type="Pfam" id="PF01073"/>
    </source>
</evidence>
<evidence type="ECO:0000256" key="2">
    <source>
        <dbReference type="ARBA" id="ARBA00023002"/>
    </source>
</evidence>
<sequence length="356" mass="38248">MANPQPEPPTTPVLVTGGTGFLGSHLVDQLLAAGRNVTVVSRQPRPALTARGIRVVTGALHDPTTCAAAVEGVGTVFHVAARVGVWGRYDDFYRDNVTATETLLAAAQTAGVQRFIHTSTPSVVYNGRDLADADESLPLTTDCPSPYPLTKAIAEKAVLAVNRPGFLTTALRPHLIWGPGDPHLVPRILARARAGRLRIVGTGQNRVDMVHITNATAAHLAAETALSTCHVLRDGSADTLAHKELPAAAGRAYFITNDEPVNLWDWINELLTGLGEPPLTKRISLAAASRIGAVCETLWRLLPLKGEPPMTRFIAAELAKDHWFNLTAAKRDLGYEPTITMAEGTQELIRRMKNGE</sequence>
<dbReference type="InterPro" id="IPR002225">
    <property type="entry name" value="3Beta_OHSteriod_DH/Estase"/>
</dbReference>
<gene>
    <name evidence="4" type="ORF">K1X11_014870</name>
</gene>
<evidence type="ECO:0000313" key="5">
    <source>
        <dbReference type="Proteomes" id="UP000738431"/>
    </source>
</evidence>
<keyword evidence="2" id="KW-0560">Oxidoreductase</keyword>
<organism evidence="4 5">
    <name type="scientific">Actomonas aquatica</name>
    <dbReference type="NCBI Taxonomy" id="2866162"/>
    <lineage>
        <taxon>Bacteria</taxon>
        <taxon>Pseudomonadati</taxon>
        <taxon>Verrucomicrobiota</taxon>
        <taxon>Opitutia</taxon>
        <taxon>Opitutales</taxon>
        <taxon>Opitutaceae</taxon>
        <taxon>Actomonas</taxon>
    </lineage>
</organism>
<name>A0ABZ1C3C7_9BACT</name>
<dbReference type="Pfam" id="PF01073">
    <property type="entry name" value="3Beta_HSD"/>
    <property type="match status" value="1"/>
</dbReference>
<dbReference type="RefSeq" id="WP_324725992.1">
    <property type="nucleotide sequence ID" value="NZ_CP139781.1"/>
</dbReference>
<dbReference type="PANTHER" id="PTHR43245">
    <property type="entry name" value="BIFUNCTIONAL POLYMYXIN RESISTANCE PROTEIN ARNA"/>
    <property type="match status" value="1"/>
</dbReference>
<protein>
    <submittedName>
        <fullName evidence="4">NAD-dependent epimerase/dehydratase family protein</fullName>
    </submittedName>
</protein>
<dbReference type="EMBL" id="CP139781">
    <property type="protein sequence ID" value="WRQ86095.1"/>
    <property type="molecule type" value="Genomic_DNA"/>
</dbReference>
<dbReference type="Proteomes" id="UP000738431">
    <property type="component" value="Chromosome"/>
</dbReference>
<dbReference type="InterPro" id="IPR036291">
    <property type="entry name" value="NAD(P)-bd_dom_sf"/>
</dbReference>
<dbReference type="SUPFAM" id="SSF51735">
    <property type="entry name" value="NAD(P)-binding Rossmann-fold domains"/>
    <property type="match status" value="1"/>
</dbReference>
<evidence type="ECO:0000256" key="1">
    <source>
        <dbReference type="ARBA" id="ARBA00009219"/>
    </source>
</evidence>
<dbReference type="InterPro" id="IPR050177">
    <property type="entry name" value="Lipid_A_modif_metabolic_enz"/>
</dbReference>
<feature type="domain" description="3-beta hydroxysteroid dehydrogenase/isomerase" evidence="3">
    <location>
        <begin position="14"/>
        <end position="277"/>
    </location>
</feature>
<reference evidence="4 5" key="1">
    <citation type="submission" date="2023-12" db="EMBL/GenBank/DDBJ databases">
        <title>Description of an unclassified Opitutus bacterium of Verrucomicrobiota.</title>
        <authorList>
            <person name="Zhang D.-F."/>
        </authorList>
    </citation>
    <scope>NUCLEOTIDE SEQUENCE [LARGE SCALE GENOMIC DNA]</scope>
    <source>
        <strain evidence="4 5">WL0086</strain>
    </source>
</reference>
<proteinExistence type="inferred from homology"/>
<dbReference type="PANTHER" id="PTHR43245:SF51">
    <property type="entry name" value="SHORT CHAIN DEHYDROGENASE_REDUCTASE FAMILY 42E, MEMBER 2"/>
    <property type="match status" value="1"/>
</dbReference>
<evidence type="ECO:0000313" key="4">
    <source>
        <dbReference type="EMBL" id="WRQ86095.1"/>
    </source>
</evidence>